<dbReference type="AlphaFoldDB" id="A0A3N1GP78"/>
<reference evidence="1 2" key="1">
    <citation type="submission" date="2018-11" db="EMBL/GenBank/DDBJ databases">
        <title>Sequencing the genomes of 1000 actinobacteria strains.</title>
        <authorList>
            <person name="Klenk H.-P."/>
        </authorList>
    </citation>
    <scope>NUCLEOTIDE SEQUENCE [LARGE SCALE GENOMIC DNA]</scope>
    <source>
        <strain evidence="1 2">DSM 43634</strain>
    </source>
</reference>
<evidence type="ECO:0000313" key="1">
    <source>
        <dbReference type="EMBL" id="ROP32047.1"/>
    </source>
</evidence>
<gene>
    <name evidence="1" type="ORF">EDD30_4977</name>
</gene>
<sequence length="100" mass="10927">MRVCMTELPIAVRVKTPHGVVVALPRCRSRREALDMASVILSSDEFEQLRLALGTSSTRARYAARLAAPVMRPVPHRAIRVVGCEPRPRTSATGGPTPPR</sequence>
<dbReference type="EMBL" id="RJKL01000001">
    <property type="protein sequence ID" value="ROP32047.1"/>
    <property type="molecule type" value="Genomic_DNA"/>
</dbReference>
<dbReference type="RefSeq" id="WP_123678490.1">
    <property type="nucleotide sequence ID" value="NZ_RJKL01000001.1"/>
</dbReference>
<comment type="caution">
    <text evidence="1">The sequence shown here is derived from an EMBL/GenBank/DDBJ whole genome shotgun (WGS) entry which is preliminary data.</text>
</comment>
<dbReference type="Proteomes" id="UP000271683">
    <property type="component" value="Unassembled WGS sequence"/>
</dbReference>
<protein>
    <submittedName>
        <fullName evidence="1">Uncharacterized protein</fullName>
    </submittedName>
</protein>
<evidence type="ECO:0000313" key="2">
    <source>
        <dbReference type="Proteomes" id="UP000271683"/>
    </source>
</evidence>
<accession>A0A3N1GP78</accession>
<organism evidence="1 2">
    <name type="scientific">Couchioplanes caeruleus</name>
    <dbReference type="NCBI Taxonomy" id="56438"/>
    <lineage>
        <taxon>Bacteria</taxon>
        <taxon>Bacillati</taxon>
        <taxon>Actinomycetota</taxon>
        <taxon>Actinomycetes</taxon>
        <taxon>Micromonosporales</taxon>
        <taxon>Micromonosporaceae</taxon>
        <taxon>Couchioplanes</taxon>
    </lineage>
</organism>
<name>A0A3N1GP78_9ACTN</name>
<proteinExistence type="predicted"/>